<proteinExistence type="predicted"/>
<sequence>MSNVFTLDSLREEADKTFAPVKVELSDGSQVTLRNLLRLAKGDRKKVLATLETLRSDEDKEGKTLDEIDTMVDAVTDVLKIVAGKDAAKLVKELDGDLGLLMGVLNHWLEETAPGGSAELASLIDRYGEALVPDLKHYYGIDLRDLFSEDHPLSPRWVLLHIKNLPMDSAFVAEFRGGQRYRGWDPSRYMQAAMIDLLRIQNYMFVLANSDPKKGKPKEPEPYPLPDHQQQSEQKKTYKPGSFGGIVAQMLAAKRRKKEAEWRVQEAQLVSRSDGSPSESSPTSMGSTGP</sequence>
<organism evidence="2 3">
    <name type="scientific">Mycobacterium phage Kristoff</name>
    <dbReference type="NCBI Taxonomy" id="2517956"/>
    <lineage>
        <taxon>Viruses</taxon>
        <taxon>Duplodnaviria</taxon>
        <taxon>Heunggongvirae</taxon>
        <taxon>Uroviricota</taxon>
        <taxon>Caudoviricetes</taxon>
        <taxon>Fromanvirus</taxon>
        <taxon>Fromanvirus rebeuca</taxon>
    </lineage>
</organism>
<dbReference type="Proteomes" id="UP000295299">
    <property type="component" value="Segment"/>
</dbReference>
<evidence type="ECO:0000313" key="2">
    <source>
        <dbReference type="EMBL" id="QBP31974.1"/>
    </source>
</evidence>
<feature type="region of interest" description="Disordered" evidence="1">
    <location>
        <begin position="211"/>
        <end position="241"/>
    </location>
</feature>
<evidence type="ECO:0000256" key="1">
    <source>
        <dbReference type="SAM" id="MobiDB-lite"/>
    </source>
</evidence>
<name>A0A482JGY2_9CAUD</name>
<dbReference type="InterPro" id="IPR020132">
    <property type="entry name" value="Gp24/Gp25"/>
</dbReference>
<feature type="compositionally biased region" description="Basic and acidic residues" evidence="1">
    <location>
        <begin position="211"/>
        <end position="221"/>
    </location>
</feature>
<feature type="compositionally biased region" description="Low complexity" evidence="1">
    <location>
        <begin position="271"/>
        <end position="290"/>
    </location>
</feature>
<protein>
    <submittedName>
        <fullName evidence="2">Tail assembly chaperone</fullName>
    </submittedName>
</protein>
<dbReference type="EMBL" id="MK494124">
    <property type="protein sequence ID" value="QBP31974.1"/>
    <property type="molecule type" value="Genomic_DNA"/>
</dbReference>
<dbReference type="Pfam" id="PF17388">
    <property type="entry name" value="GP24_25"/>
    <property type="match status" value="1"/>
</dbReference>
<feature type="region of interest" description="Disordered" evidence="1">
    <location>
        <begin position="257"/>
        <end position="290"/>
    </location>
</feature>
<reference evidence="2 3" key="1">
    <citation type="submission" date="2019-02" db="EMBL/GenBank/DDBJ databases">
        <authorList>
            <person name="Trepte H.V."/>
            <person name="Ackerson L."/>
            <person name="Cottrell A."/>
            <person name="Drexelius J."/>
            <person name="Eggleston T."/>
            <person name="Schaefer-Sharp M."/>
            <person name="Thorkildsen T."/>
            <person name="Vendrell P."/>
            <person name="Wunderlich H."/>
            <person name="Braley A.B."/>
            <person name="Ettinger W.F."/>
            <person name="Ettinger A.-S.H."/>
            <person name="Anders K.R."/>
            <person name="Garlena R.A."/>
            <person name="Russell D.A."/>
            <person name="Pope W.H."/>
            <person name="Jacobs-Sera D."/>
            <person name="Hendrix R.W."/>
            <person name="Hatfull G.F."/>
        </authorList>
    </citation>
    <scope>NUCLEOTIDE SEQUENCE [LARGE SCALE GENOMIC DNA]</scope>
</reference>
<evidence type="ECO:0000313" key="3">
    <source>
        <dbReference type="Proteomes" id="UP000295299"/>
    </source>
</evidence>
<gene>
    <name evidence="2" type="primary">25</name>
    <name evidence="2" type="ORF">SEA_KRISTOFF_25</name>
</gene>
<accession>A0A482JGY2</accession>